<dbReference type="STRING" id="313628.LNTAR_18915"/>
<dbReference type="PANTHER" id="PTHR46233:SF3">
    <property type="entry name" value="HYDROXYACYLGLUTATHIONE HYDROLASE GLOC"/>
    <property type="match status" value="1"/>
</dbReference>
<dbReference type="EMBL" id="ABCK01000014">
    <property type="protein sequence ID" value="EDM26748.1"/>
    <property type="molecule type" value="Genomic_DNA"/>
</dbReference>
<dbReference type="SUPFAM" id="SSF56281">
    <property type="entry name" value="Metallo-hydrolase/oxidoreductase"/>
    <property type="match status" value="1"/>
</dbReference>
<dbReference type="RefSeq" id="WP_007279526.1">
    <property type="nucleotide sequence ID" value="NZ_ABCK01000014.1"/>
</dbReference>
<comment type="cofactor">
    <cofactor evidence="1">
        <name>Zn(2+)</name>
        <dbReference type="ChEBI" id="CHEBI:29105"/>
    </cofactor>
</comment>
<comment type="caution">
    <text evidence="6">The sequence shown here is derived from an EMBL/GenBank/DDBJ whole genome shotgun (WGS) entry which is preliminary data.</text>
</comment>
<proteinExistence type="predicted"/>
<dbReference type="InterPro" id="IPR051453">
    <property type="entry name" value="MBL_Glyoxalase_II"/>
</dbReference>
<evidence type="ECO:0000259" key="5">
    <source>
        <dbReference type="SMART" id="SM00849"/>
    </source>
</evidence>
<keyword evidence="3" id="KW-0378">Hydrolase</keyword>
<evidence type="ECO:0000256" key="2">
    <source>
        <dbReference type="ARBA" id="ARBA00022723"/>
    </source>
</evidence>
<evidence type="ECO:0000256" key="3">
    <source>
        <dbReference type="ARBA" id="ARBA00022801"/>
    </source>
</evidence>
<evidence type="ECO:0000256" key="4">
    <source>
        <dbReference type="ARBA" id="ARBA00022833"/>
    </source>
</evidence>
<protein>
    <submittedName>
        <fullName evidence="6">Beta-lactamase-like protein</fullName>
    </submittedName>
</protein>
<evidence type="ECO:0000313" key="6">
    <source>
        <dbReference type="EMBL" id="EDM26748.1"/>
    </source>
</evidence>
<keyword evidence="2" id="KW-0479">Metal-binding</keyword>
<sequence>MKAKVITFPVGLYQCNCSIVYCPESKEAILIDPGSEAETILKKINYQGLKIKAIIHTHAHLDHFGATHEVSESTDASVHLHKDDMPLWNIADLQAEMLGLPKCPHANVDHFIEDSQSFEFGEFKLEAIHTPGHSAGSTCFKIENSDEQLLFSGDTLFRRGVGRTDLPSGDSREIAKSIKEKLYKLDIDTTVIPGHGPNTVIGEEKRQNPYIKA</sequence>
<dbReference type="eggNOG" id="COG0491">
    <property type="taxonomic scope" value="Bacteria"/>
</dbReference>
<dbReference type="SMART" id="SM00849">
    <property type="entry name" value="Lactamase_B"/>
    <property type="match status" value="1"/>
</dbReference>
<gene>
    <name evidence="6" type="ORF">LNTAR_18915</name>
</gene>
<keyword evidence="7" id="KW-1185">Reference proteome</keyword>
<accession>A6DNT9</accession>
<dbReference type="GO" id="GO:0016787">
    <property type="term" value="F:hydrolase activity"/>
    <property type="evidence" value="ECO:0007669"/>
    <property type="project" value="UniProtKB-KW"/>
</dbReference>
<keyword evidence="4" id="KW-0862">Zinc</keyword>
<dbReference type="InterPro" id="IPR036866">
    <property type="entry name" value="RibonucZ/Hydroxyglut_hydro"/>
</dbReference>
<evidence type="ECO:0000256" key="1">
    <source>
        <dbReference type="ARBA" id="ARBA00001947"/>
    </source>
</evidence>
<dbReference type="GO" id="GO:0046872">
    <property type="term" value="F:metal ion binding"/>
    <property type="evidence" value="ECO:0007669"/>
    <property type="project" value="UniProtKB-KW"/>
</dbReference>
<name>A6DNT9_9BACT</name>
<feature type="domain" description="Metallo-beta-lactamase" evidence="5">
    <location>
        <begin position="14"/>
        <end position="195"/>
    </location>
</feature>
<dbReference type="AlphaFoldDB" id="A6DNT9"/>
<dbReference type="Gene3D" id="3.60.15.10">
    <property type="entry name" value="Ribonuclease Z/Hydroxyacylglutathione hydrolase-like"/>
    <property type="match status" value="1"/>
</dbReference>
<organism evidence="6 7">
    <name type="scientific">Lentisphaera araneosa HTCC2155</name>
    <dbReference type="NCBI Taxonomy" id="313628"/>
    <lineage>
        <taxon>Bacteria</taxon>
        <taxon>Pseudomonadati</taxon>
        <taxon>Lentisphaerota</taxon>
        <taxon>Lentisphaeria</taxon>
        <taxon>Lentisphaerales</taxon>
        <taxon>Lentisphaeraceae</taxon>
        <taxon>Lentisphaera</taxon>
    </lineage>
</organism>
<dbReference type="OrthoDB" id="9802991at2"/>
<dbReference type="Proteomes" id="UP000004947">
    <property type="component" value="Unassembled WGS sequence"/>
</dbReference>
<dbReference type="InterPro" id="IPR001279">
    <property type="entry name" value="Metallo-B-lactamas"/>
</dbReference>
<evidence type="ECO:0000313" key="7">
    <source>
        <dbReference type="Proteomes" id="UP000004947"/>
    </source>
</evidence>
<dbReference type="Pfam" id="PF00753">
    <property type="entry name" value="Lactamase_B"/>
    <property type="match status" value="1"/>
</dbReference>
<dbReference type="CDD" id="cd06262">
    <property type="entry name" value="metallo-hydrolase-like_MBL-fold"/>
    <property type="match status" value="1"/>
</dbReference>
<dbReference type="PANTHER" id="PTHR46233">
    <property type="entry name" value="HYDROXYACYLGLUTATHIONE HYDROLASE GLOC"/>
    <property type="match status" value="1"/>
</dbReference>
<reference evidence="6 7" key="1">
    <citation type="journal article" date="2010" name="J. Bacteriol.">
        <title>Genome sequence of Lentisphaera araneosa HTCC2155T, the type species of the order Lentisphaerales in the phylum Lentisphaerae.</title>
        <authorList>
            <person name="Thrash J.C."/>
            <person name="Cho J.C."/>
            <person name="Vergin K.L."/>
            <person name="Morris R.M."/>
            <person name="Giovannoni S.J."/>
        </authorList>
    </citation>
    <scope>NUCLEOTIDE SEQUENCE [LARGE SCALE GENOMIC DNA]</scope>
    <source>
        <strain evidence="6 7">HTCC2155</strain>
    </source>
</reference>